<dbReference type="CDD" id="cd11070">
    <property type="entry name" value="CYP56-like"/>
    <property type="match status" value="1"/>
</dbReference>
<accession>Q5BA23</accession>
<keyword evidence="8" id="KW-1133">Transmembrane helix</keyword>
<dbReference type="InParanoid" id="Q5BA23"/>
<dbReference type="Pfam" id="PF00067">
    <property type="entry name" value="p450"/>
    <property type="match status" value="1"/>
</dbReference>
<keyword evidence="8" id="KW-0472">Membrane</keyword>
<evidence type="ECO:0000256" key="8">
    <source>
        <dbReference type="SAM" id="Phobius"/>
    </source>
</evidence>
<keyword evidence="6 7" id="KW-0408">Iron</keyword>
<dbReference type="Gene3D" id="1.10.630.10">
    <property type="entry name" value="Cytochrome P450"/>
    <property type="match status" value="1"/>
</dbReference>
<evidence type="ECO:0000313" key="9">
    <source>
        <dbReference type="EMBL" id="CBF87190.1"/>
    </source>
</evidence>
<evidence type="ECO:0000313" key="10">
    <source>
        <dbReference type="Proteomes" id="UP000000560"/>
    </source>
</evidence>
<evidence type="ECO:0000256" key="7">
    <source>
        <dbReference type="PIRSR" id="PIRSR602403-1"/>
    </source>
</evidence>
<dbReference type="GO" id="GO:0044550">
    <property type="term" value="P:secondary metabolite biosynthetic process"/>
    <property type="evidence" value="ECO:0007669"/>
    <property type="project" value="UniProtKB-ARBA"/>
</dbReference>
<dbReference type="PANTHER" id="PTHR24305:SF223">
    <property type="entry name" value="CYTOCHROME P450-DIT2"/>
    <property type="match status" value="1"/>
</dbReference>
<dbReference type="HOGENOM" id="CLU_031576_0_0_1"/>
<dbReference type="Proteomes" id="UP000000560">
    <property type="component" value="Chromosome VII"/>
</dbReference>
<comment type="similarity">
    <text evidence="2">Belongs to the cytochrome P450 family.</text>
</comment>
<evidence type="ECO:0000256" key="3">
    <source>
        <dbReference type="ARBA" id="ARBA00022617"/>
    </source>
</evidence>
<dbReference type="GO" id="GO:0004497">
    <property type="term" value="F:monooxygenase activity"/>
    <property type="evidence" value="ECO:0000318"/>
    <property type="project" value="GO_Central"/>
</dbReference>
<protein>
    <submittedName>
        <fullName evidence="9">Cytochrome P450, putative (Eurofung)</fullName>
    </submittedName>
</protein>
<dbReference type="PANTHER" id="PTHR24305">
    <property type="entry name" value="CYTOCHROME P450"/>
    <property type="match status" value="1"/>
</dbReference>
<accession>C8VKM8</accession>
<dbReference type="InterPro" id="IPR001128">
    <property type="entry name" value="Cyt_P450"/>
</dbReference>
<keyword evidence="5" id="KW-0560">Oxidoreductase</keyword>
<evidence type="ECO:0000256" key="4">
    <source>
        <dbReference type="ARBA" id="ARBA00022723"/>
    </source>
</evidence>
<dbReference type="OMA" id="YIPFNAH"/>
<feature type="binding site" description="axial binding residue" evidence="7">
    <location>
        <position position="437"/>
    </location>
    <ligand>
        <name>heme</name>
        <dbReference type="ChEBI" id="CHEBI:30413"/>
    </ligand>
    <ligandPart>
        <name>Fe</name>
        <dbReference type="ChEBI" id="CHEBI:18248"/>
    </ligandPart>
</feature>
<evidence type="ECO:0000256" key="6">
    <source>
        <dbReference type="ARBA" id="ARBA00023004"/>
    </source>
</evidence>
<dbReference type="EMBL" id="BN001307">
    <property type="protein sequence ID" value="CBF87190.1"/>
    <property type="molecule type" value="Genomic_DNA"/>
</dbReference>
<evidence type="ECO:0000256" key="1">
    <source>
        <dbReference type="ARBA" id="ARBA00001971"/>
    </source>
</evidence>
<keyword evidence="10" id="KW-1185">Reference proteome</keyword>
<dbReference type="PRINTS" id="PR00465">
    <property type="entry name" value="EP450IV"/>
</dbReference>
<organism evidence="9 10">
    <name type="scientific">Emericella nidulans (strain FGSC A4 / ATCC 38163 / CBS 112.46 / NRRL 194 / M139)</name>
    <name type="common">Aspergillus nidulans</name>
    <dbReference type="NCBI Taxonomy" id="227321"/>
    <lineage>
        <taxon>Eukaryota</taxon>
        <taxon>Fungi</taxon>
        <taxon>Dikarya</taxon>
        <taxon>Ascomycota</taxon>
        <taxon>Pezizomycotina</taxon>
        <taxon>Eurotiomycetes</taxon>
        <taxon>Eurotiomycetidae</taxon>
        <taxon>Eurotiales</taxon>
        <taxon>Aspergillaceae</taxon>
        <taxon>Aspergillus</taxon>
        <taxon>Aspergillus subgen. Nidulantes</taxon>
    </lineage>
</organism>
<keyword evidence="8" id="KW-0812">Transmembrane</keyword>
<dbReference type="SUPFAM" id="SSF48264">
    <property type="entry name" value="Cytochrome P450"/>
    <property type="match status" value="1"/>
</dbReference>
<feature type="transmembrane region" description="Helical" evidence="8">
    <location>
        <begin position="5"/>
        <end position="23"/>
    </location>
</feature>
<keyword evidence="3 7" id="KW-0349">Heme</keyword>
<dbReference type="OrthoDB" id="1470350at2759"/>
<comment type="cofactor">
    <cofactor evidence="1 7">
        <name>heme</name>
        <dbReference type="ChEBI" id="CHEBI:30413"/>
    </cofactor>
</comment>
<dbReference type="InterPro" id="IPR050121">
    <property type="entry name" value="Cytochrome_P450_monoxygenase"/>
</dbReference>
<reference evidence="10" key="1">
    <citation type="journal article" date="2005" name="Nature">
        <title>Sequencing of Aspergillus nidulans and comparative analysis with A. fumigatus and A. oryzae.</title>
        <authorList>
            <person name="Galagan J.E."/>
            <person name="Calvo S.E."/>
            <person name="Cuomo C."/>
            <person name="Ma L.J."/>
            <person name="Wortman J.R."/>
            <person name="Batzoglou S."/>
            <person name="Lee S.I."/>
            <person name="Basturkmen M."/>
            <person name="Spevak C.C."/>
            <person name="Clutterbuck J."/>
            <person name="Kapitonov V."/>
            <person name="Jurka J."/>
            <person name="Scazzocchio C."/>
            <person name="Farman M."/>
            <person name="Butler J."/>
            <person name="Purcell S."/>
            <person name="Harris S."/>
            <person name="Braus G.H."/>
            <person name="Draht O."/>
            <person name="Busch S."/>
            <person name="D'Enfert C."/>
            <person name="Bouchier C."/>
            <person name="Goldman G.H."/>
            <person name="Bell-Pedersen D."/>
            <person name="Griffiths-Jones S."/>
            <person name="Doonan J.H."/>
            <person name="Yu J."/>
            <person name="Vienken K."/>
            <person name="Pain A."/>
            <person name="Freitag M."/>
            <person name="Selker E.U."/>
            <person name="Archer D.B."/>
            <person name="Penalva M.A."/>
            <person name="Oakley B.R."/>
            <person name="Momany M."/>
            <person name="Tanaka T."/>
            <person name="Kumagai T."/>
            <person name="Asai K."/>
            <person name="Machida M."/>
            <person name="Nierman W.C."/>
            <person name="Denning D.W."/>
            <person name="Caddick M."/>
            <person name="Hynes M."/>
            <person name="Paoletti M."/>
            <person name="Fischer R."/>
            <person name="Miller B."/>
            <person name="Dyer P."/>
            <person name="Sachs M.S."/>
            <person name="Osmani S.A."/>
            <person name="Birren B.W."/>
        </authorList>
    </citation>
    <scope>NUCLEOTIDE SEQUENCE [LARGE SCALE GENOMIC DNA]</scope>
    <source>
        <strain evidence="10">FGSC A4 / ATCC 38163 / CBS 112.46 / NRRL 194 / M139</strain>
    </source>
</reference>
<dbReference type="GO" id="GO:0005506">
    <property type="term" value="F:iron ion binding"/>
    <property type="evidence" value="ECO:0007669"/>
    <property type="project" value="InterPro"/>
</dbReference>
<sequence length="505" mass="57612">MHPTLLYTCTFFITVTALLWRYFRVPSTIPSNIPRIPIWVNFYAWYHDLSVIELYDAFYRKIMEEHGAVVVWFTGAWCILVTKPEYLVEIFRNEDTYPKVGVNVRGKGSLMGIFAGENIINSSKPTWATLTKVMKPGFLKSFDAQAIHAKAKKVPERLLQAQSEVGKGKGVPATQWMEKYAQDVMGLCLFNFDLQALDEPRVPYAPLLGQIIPTIFSRWAFYFPTLDIPGRYFLSRKATLDNIAKFDSLLNEIVESTLNADAEKQPKVVSHMLKRALDNGQLTPELYRYNLRMSFMFGHDTTAIFMGLTMYVLGNNTVLQDRLRTEVLQSTGKTIHQLPYLTSLLYEVLRLYPPVTEVLNHTVSRPTALGGKVTIHPGTWLGWNAYGVHTNPAIWGPDALEVRPERWGDTVKDIQASFRLQSTKGNYIPFSLHARKCLGQSLVLTEVKLLMFEMVRQLKWVVDPTYKLNLGGVTFTMLLGLRLIVEELELDSRDTVADEKSQMHT</sequence>
<dbReference type="PRINTS" id="PR00385">
    <property type="entry name" value="P450"/>
</dbReference>
<dbReference type="KEGG" id="ani:ANIA_02607"/>
<dbReference type="VEuPathDB" id="FungiDB:AN2607"/>
<dbReference type="InterPro" id="IPR036396">
    <property type="entry name" value="Cyt_P450_sf"/>
</dbReference>
<evidence type="ECO:0000256" key="5">
    <source>
        <dbReference type="ARBA" id="ARBA00023002"/>
    </source>
</evidence>
<dbReference type="STRING" id="227321.Q5BA23"/>
<proteinExistence type="inferred from homology"/>
<dbReference type="GeneID" id="2875324"/>
<keyword evidence="4 7" id="KW-0479">Metal-binding</keyword>
<gene>
    <name evidence="9" type="ORF">ANIA_02607</name>
</gene>
<dbReference type="GO" id="GO:0016705">
    <property type="term" value="F:oxidoreductase activity, acting on paired donors, with incorporation or reduction of molecular oxygen"/>
    <property type="evidence" value="ECO:0007669"/>
    <property type="project" value="InterPro"/>
</dbReference>
<dbReference type="GO" id="GO:0020037">
    <property type="term" value="F:heme binding"/>
    <property type="evidence" value="ECO:0007669"/>
    <property type="project" value="InterPro"/>
</dbReference>
<reference evidence="10" key="2">
    <citation type="journal article" date="2009" name="Fungal Genet. Biol.">
        <title>The 2008 update of the Aspergillus nidulans genome annotation: a community effort.</title>
        <authorList>
            <person name="Wortman J.R."/>
            <person name="Gilsenan J.M."/>
            <person name="Joardar V."/>
            <person name="Deegan J."/>
            <person name="Clutterbuck J."/>
            <person name="Andersen M.R."/>
            <person name="Archer D."/>
            <person name="Bencina M."/>
            <person name="Braus G."/>
            <person name="Coutinho P."/>
            <person name="von Dohren H."/>
            <person name="Doonan J."/>
            <person name="Driessen A.J."/>
            <person name="Durek P."/>
            <person name="Espeso E."/>
            <person name="Fekete E."/>
            <person name="Flipphi M."/>
            <person name="Estrada C.G."/>
            <person name="Geysens S."/>
            <person name="Goldman G."/>
            <person name="de Groot P.W."/>
            <person name="Hansen K."/>
            <person name="Harris S.D."/>
            <person name="Heinekamp T."/>
            <person name="Helmstaedt K."/>
            <person name="Henrissat B."/>
            <person name="Hofmann G."/>
            <person name="Homan T."/>
            <person name="Horio T."/>
            <person name="Horiuchi H."/>
            <person name="James S."/>
            <person name="Jones M."/>
            <person name="Karaffa L."/>
            <person name="Karanyi Z."/>
            <person name="Kato M."/>
            <person name="Keller N."/>
            <person name="Kelly D.E."/>
            <person name="Kiel J.A."/>
            <person name="Kim J.M."/>
            <person name="van der Klei I.J."/>
            <person name="Klis F.M."/>
            <person name="Kovalchuk A."/>
            <person name="Krasevec N."/>
            <person name="Kubicek C.P."/>
            <person name="Liu B."/>
            <person name="Maccabe A."/>
            <person name="Meyer V."/>
            <person name="Mirabito P."/>
            <person name="Miskei M."/>
            <person name="Mos M."/>
            <person name="Mullins J."/>
            <person name="Nelson D.R."/>
            <person name="Nielsen J."/>
            <person name="Oakley B.R."/>
            <person name="Osmani S.A."/>
            <person name="Pakula T."/>
            <person name="Paszewski A."/>
            <person name="Paulsen I."/>
            <person name="Pilsyk S."/>
            <person name="Pocsi I."/>
            <person name="Punt P.J."/>
            <person name="Ram A.F."/>
            <person name="Ren Q."/>
            <person name="Robellet X."/>
            <person name="Robson G."/>
            <person name="Seiboth B."/>
            <person name="van Solingen P."/>
            <person name="Specht T."/>
            <person name="Sun J."/>
            <person name="Taheri-Talesh N."/>
            <person name="Takeshita N."/>
            <person name="Ussery D."/>
            <person name="vanKuyk P.A."/>
            <person name="Visser H."/>
            <person name="van de Vondervoort P.J."/>
            <person name="de Vries R.P."/>
            <person name="Walton J."/>
            <person name="Xiang X."/>
            <person name="Xiong Y."/>
            <person name="Zeng A.P."/>
            <person name="Brandt B.W."/>
            <person name="Cornell M.J."/>
            <person name="van den Hondel C.A."/>
            <person name="Visser J."/>
            <person name="Oliver S.G."/>
            <person name="Turner G."/>
        </authorList>
    </citation>
    <scope>GENOME REANNOTATION</scope>
    <source>
        <strain evidence="10">FGSC A4 / ATCC 38163 / CBS 112.46 / NRRL 194 / M139</strain>
    </source>
</reference>
<name>Q5BA23_EMENI</name>
<evidence type="ECO:0000256" key="2">
    <source>
        <dbReference type="ARBA" id="ARBA00010617"/>
    </source>
</evidence>
<dbReference type="InterPro" id="IPR002403">
    <property type="entry name" value="Cyt_P450_E_grp-IV"/>
</dbReference>
<dbReference type="eggNOG" id="KOG0157">
    <property type="taxonomic scope" value="Eukaryota"/>
</dbReference>
<dbReference type="RefSeq" id="XP_660211.1">
    <property type="nucleotide sequence ID" value="XM_655119.1"/>
</dbReference>
<dbReference type="AlphaFoldDB" id="Q5BA23"/>